<name>A0ACD3ACT5_9AGAR</name>
<accession>A0ACD3ACT5</accession>
<organism evidence="1 2">
    <name type="scientific">Pluteus cervinus</name>
    <dbReference type="NCBI Taxonomy" id="181527"/>
    <lineage>
        <taxon>Eukaryota</taxon>
        <taxon>Fungi</taxon>
        <taxon>Dikarya</taxon>
        <taxon>Basidiomycota</taxon>
        <taxon>Agaricomycotina</taxon>
        <taxon>Agaricomycetes</taxon>
        <taxon>Agaricomycetidae</taxon>
        <taxon>Agaricales</taxon>
        <taxon>Pluteineae</taxon>
        <taxon>Pluteaceae</taxon>
        <taxon>Pluteus</taxon>
    </lineage>
</organism>
<gene>
    <name evidence="1" type="ORF">BDN72DRAFT_311476</name>
</gene>
<keyword evidence="2" id="KW-1185">Reference proteome</keyword>
<protein>
    <submittedName>
        <fullName evidence="1">Uncharacterized protein</fullName>
    </submittedName>
</protein>
<sequence length="229" mass="24294">MYPTASSTKHRYQAYPNNSPMSTGSSTATPGQNLSFGYNSRYLNVAPTGPPPPPPPRSPSAASYASASTYRDNYKRQDYSYPYDTRRRPGGYDDDTESRASLSTSAWGTTVTHSSPRSSLLSASISESGSESEESVGFDPRTRYSAGSGSRSRTYGMGATPTTPAGGYRAEYTPHAGGTRTSAPPMERTISQSWGGSESSRSSFSGFAASQTSSWSGAPNTEQSRSEGS</sequence>
<reference evidence="1 2" key="1">
    <citation type="journal article" date="2019" name="Nat. Ecol. Evol.">
        <title>Megaphylogeny resolves global patterns of mushroom evolution.</title>
        <authorList>
            <person name="Varga T."/>
            <person name="Krizsan K."/>
            <person name="Foldi C."/>
            <person name="Dima B."/>
            <person name="Sanchez-Garcia M."/>
            <person name="Sanchez-Ramirez S."/>
            <person name="Szollosi G.J."/>
            <person name="Szarkandi J.G."/>
            <person name="Papp V."/>
            <person name="Albert L."/>
            <person name="Andreopoulos W."/>
            <person name="Angelini C."/>
            <person name="Antonin V."/>
            <person name="Barry K.W."/>
            <person name="Bougher N.L."/>
            <person name="Buchanan P."/>
            <person name="Buyck B."/>
            <person name="Bense V."/>
            <person name="Catcheside P."/>
            <person name="Chovatia M."/>
            <person name="Cooper J."/>
            <person name="Damon W."/>
            <person name="Desjardin D."/>
            <person name="Finy P."/>
            <person name="Geml J."/>
            <person name="Haridas S."/>
            <person name="Hughes K."/>
            <person name="Justo A."/>
            <person name="Karasinski D."/>
            <person name="Kautmanova I."/>
            <person name="Kiss B."/>
            <person name="Kocsube S."/>
            <person name="Kotiranta H."/>
            <person name="LaButti K.M."/>
            <person name="Lechner B.E."/>
            <person name="Liimatainen K."/>
            <person name="Lipzen A."/>
            <person name="Lukacs Z."/>
            <person name="Mihaltcheva S."/>
            <person name="Morgado L.N."/>
            <person name="Niskanen T."/>
            <person name="Noordeloos M.E."/>
            <person name="Ohm R.A."/>
            <person name="Ortiz-Santana B."/>
            <person name="Ovrebo C."/>
            <person name="Racz N."/>
            <person name="Riley R."/>
            <person name="Savchenko A."/>
            <person name="Shiryaev A."/>
            <person name="Soop K."/>
            <person name="Spirin V."/>
            <person name="Szebenyi C."/>
            <person name="Tomsovsky M."/>
            <person name="Tulloss R.E."/>
            <person name="Uehling J."/>
            <person name="Grigoriev I.V."/>
            <person name="Vagvolgyi C."/>
            <person name="Papp T."/>
            <person name="Martin F.M."/>
            <person name="Miettinen O."/>
            <person name="Hibbett D.S."/>
            <person name="Nagy L.G."/>
        </authorList>
    </citation>
    <scope>NUCLEOTIDE SEQUENCE [LARGE SCALE GENOMIC DNA]</scope>
    <source>
        <strain evidence="1 2">NL-1719</strain>
    </source>
</reference>
<dbReference type="Proteomes" id="UP000308600">
    <property type="component" value="Unassembled WGS sequence"/>
</dbReference>
<dbReference type="EMBL" id="ML208517">
    <property type="protein sequence ID" value="TFK63550.1"/>
    <property type="molecule type" value="Genomic_DNA"/>
</dbReference>
<evidence type="ECO:0000313" key="2">
    <source>
        <dbReference type="Proteomes" id="UP000308600"/>
    </source>
</evidence>
<evidence type="ECO:0000313" key="1">
    <source>
        <dbReference type="EMBL" id="TFK63550.1"/>
    </source>
</evidence>
<proteinExistence type="predicted"/>